<feature type="transmembrane region" description="Helical" evidence="1">
    <location>
        <begin position="215"/>
        <end position="233"/>
    </location>
</feature>
<evidence type="ECO:0000313" key="2">
    <source>
        <dbReference type="EMBL" id="GEC99733.1"/>
    </source>
</evidence>
<dbReference type="EMBL" id="BJNW01000016">
    <property type="protein sequence ID" value="GEC99733.1"/>
    <property type="molecule type" value="Genomic_DNA"/>
</dbReference>
<dbReference type="STRING" id="1272.GCA_900014985_02280"/>
<gene>
    <name evidence="2" type="ORF">KVA01_18880</name>
</gene>
<sequence length="245" mass="25141">MTLASRRLCLAVAVIYSAWLVAPLLDPWTSYASEYFVADRPAASLLRTADGLAGVLLVVIAVLSYARVRTLWRGLPGGPAPAACGGGTTTSSGTPGATSRRGRVAVRTWAASLAFAGLATVVDAINPMTCAPSISPVCHAAEEAGTLPVQHQLHTVSSALVGVALIVAMLASLVLSTRADRVVRIASWAGIVTIALSGIDALVTRIPTEGITQRISMIAIVVWLVAAAGLPVVDRLRAGSRAAAS</sequence>
<keyword evidence="3" id="KW-1185">Reference proteome</keyword>
<dbReference type="Pfam" id="PF06197">
    <property type="entry name" value="DUF998"/>
    <property type="match status" value="1"/>
</dbReference>
<feature type="transmembrane region" description="Helical" evidence="1">
    <location>
        <begin position="104"/>
        <end position="125"/>
    </location>
</feature>
<evidence type="ECO:0000313" key="3">
    <source>
        <dbReference type="Proteomes" id="UP000315730"/>
    </source>
</evidence>
<comment type="caution">
    <text evidence="2">The sequence shown here is derived from an EMBL/GenBank/DDBJ whole genome shotgun (WGS) entry which is preliminary data.</text>
</comment>
<keyword evidence="1" id="KW-0812">Transmembrane</keyword>
<keyword evidence="1" id="KW-1133">Transmembrane helix</keyword>
<dbReference type="OrthoDB" id="4882773at2"/>
<dbReference type="AlphaFoldDB" id="A0A4Y4D821"/>
<protein>
    <recommendedName>
        <fullName evidence="4">DUF998 domain-containing protein</fullName>
    </recommendedName>
</protein>
<reference evidence="2 3" key="1">
    <citation type="submission" date="2019-06" db="EMBL/GenBank/DDBJ databases">
        <title>Whole genome shotgun sequence of Kocuria varians NBRC 15358.</title>
        <authorList>
            <person name="Hosoyama A."/>
            <person name="Uohara A."/>
            <person name="Ohji S."/>
            <person name="Ichikawa N."/>
        </authorList>
    </citation>
    <scope>NUCLEOTIDE SEQUENCE [LARGE SCALE GENOMIC DNA]</scope>
    <source>
        <strain evidence="2 3">NBRC 15358</strain>
    </source>
</reference>
<accession>A0A4Y4D821</accession>
<feature type="transmembrane region" description="Helical" evidence="1">
    <location>
        <begin position="156"/>
        <end position="175"/>
    </location>
</feature>
<name>A0A4Y4D821_KOCVA</name>
<feature type="transmembrane region" description="Helical" evidence="1">
    <location>
        <begin position="48"/>
        <end position="66"/>
    </location>
</feature>
<dbReference type="InterPro" id="IPR009339">
    <property type="entry name" value="DUF998"/>
</dbReference>
<evidence type="ECO:0008006" key="4">
    <source>
        <dbReference type="Google" id="ProtNLM"/>
    </source>
</evidence>
<organism evidence="2 3">
    <name type="scientific">Kocuria varians</name>
    <name type="common">Micrococcus varians</name>
    <dbReference type="NCBI Taxonomy" id="1272"/>
    <lineage>
        <taxon>Bacteria</taxon>
        <taxon>Bacillati</taxon>
        <taxon>Actinomycetota</taxon>
        <taxon>Actinomycetes</taxon>
        <taxon>Micrococcales</taxon>
        <taxon>Micrococcaceae</taxon>
        <taxon>Kocuria</taxon>
    </lineage>
</organism>
<feature type="transmembrane region" description="Helical" evidence="1">
    <location>
        <begin position="182"/>
        <end position="203"/>
    </location>
</feature>
<keyword evidence="1" id="KW-0472">Membrane</keyword>
<proteinExistence type="predicted"/>
<dbReference type="Proteomes" id="UP000315730">
    <property type="component" value="Unassembled WGS sequence"/>
</dbReference>
<dbReference type="RefSeq" id="WP_068470708.1">
    <property type="nucleotide sequence ID" value="NZ_BJNW01000016.1"/>
</dbReference>
<evidence type="ECO:0000256" key="1">
    <source>
        <dbReference type="SAM" id="Phobius"/>
    </source>
</evidence>